<evidence type="ECO:0000256" key="1">
    <source>
        <dbReference type="SAM" id="Coils"/>
    </source>
</evidence>
<sequence>MHELESRLYQAVETQEEGEPRMCRASQGFIRRLNIDIEEEIVPRDFRYWLRLVADWTRSPLWAISRSSYGPTSTRMINVDSDGEVSLEVTHEAALRRENHHGLMRDFYREIEPTLIANGDLEDQTDTLNNRTQPSASDVPEDTREPRRQQLLRELPIARRSFRNAHDELDTLGGRYKDQLEGYNMTYRIEPELDEDPEDQSPDNAFDREFMANTWNANRAIRTAEAQIRSLRNEALELKVADPQEPGLLGVLDHPDDGFAQSNGSTWRLKDDLVAAENWPGIHHWLQTAAGSPSEHVKAPSEVANIEVGDSVRSAMSCLEPSTMPAGFIDRWTAEMVVTRAEAEEKWLEHYRALGKDPPRGIYLVELMNVETRTKFAKQRP</sequence>
<dbReference type="AlphaFoldDB" id="A0A9Q8P5A8"/>
<proteinExistence type="predicted"/>
<feature type="coiled-coil region" evidence="1">
    <location>
        <begin position="214"/>
        <end position="241"/>
    </location>
</feature>
<dbReference type="KEGG" id="ffu:CLAFUR5_02329"/>
<reference evidence="3" key="1">
    <citation type="submission" date="2021-12" db="EMBL/GenBank/DDBJ databases">
        <authorList>
            <person name="Zaccaron A."/>
            <person name="Stergiopoulos I."/>
        </authorList>
    </citation>
    <scope>NUCLEOTIDE SEQUENCE</scope>
    <source>
        <strain evidence="3">Race5_Kim</strain>
    </source>
</reference>
<feature type="region of interest" description="Disordered" evidence="2">
    <location>
        <begin position="119"/>
        <end position="147"/>
    </location>
</feature>
<evidence type="ECO:0000256" key="2">
    <source>
        <dbReference type="SAM" id="MobiDB-lite"/>
    </source>
</evidence>
<dbReference type="GeneID" id="71982207"/>
<evidence type="ECO:0000313" key="4">
    <source>
        <dbReference type="Proteomes" id="UP000756132"/>
    </source>
</evidence>
<keyword evidence="4" id="KW-1185">Reference proteome</keyword>
<feature type="compositionally biased region" description="Polar residues" evidence="2">
    <location>
        <begin position="126"/>
        <end position="136"/>
    </location>
</feature>
<keyword evidence="1" id="KW-0175">Coiled coil</keyword>
<protein>
    <submittedName>
        <fullName evidence="3">Uncharacterized protein</fullName>
    </submittedName>
</protein>
<evidence type="ECO:0000313" key="3">
    <source>
        <dbReference type="EMBL" id="UJO13696.1"/>
    </source>
</evidence>
<reference evidence="3" key="2">
    <citation type="journal article" date="2022" name="Microb. Genom.">
        <title>A chromosome-scale genome assembly of the tomato pathogen Cladosporium fulvum reveals a compartmentalized genome architecture and the presence of a dispensable chromosome.</title>
        <authorList>
            <person name="Zaccaron A.Z."/>
            <person name="Chen L.H."/>
            <person name="Samaras A."/>
            <person name="Stergiopoulos I."/>
        </authorList>
    </citation>
    <scope>NUCLEOTIDE SEQUENCE</scope>
    <source>
        <strain evidence="3">Race5_Kim</strain>
    </source>
</reference>
<dbReference type="EMBL" id="CP090164">
    <property type="protein sequence ID" value="UJO13696.1"/>
    <property type="molecule type" value="Genomic_DNA"/>
</dbReference>
<dbReference type="Proteomes" id="UP000756132">
    <property type="component" value="Chromosome 2"/>
</dbReference>
<organism evidence="3 4">
    <name type="scientific">Passalora fulva</name>
    <name type="common">Tomato leaf mold</name>
    <name type="synonym">Cladosporium fulvum</name>
    <dbReference type="NCBI Taxonomy" id="5499"/>
    <lineage>
        <taxon>Eukaryota</taxon>
        <taxon>Fungi</taxon>
        <taxon>Dikarya</taxon>
        <taxon>Ascomycota</taxon>
        <taxon>Pezizomycotina</taxon>
        <taxon>Dothideomycetes</taxon>
        <taxon>Dothideomycetidae</taxon>
        <taxon>Mycosphaerellales</taxon>
        <taxon>Mycosphaerellaceae</taxon>
        <taxon>Fulvia</taxon>
    </lineage>
</organism>
<accession>A0A9Q8P5A8</accession>
<dbReference type="OrthoDB" id="3656332at2759"/>
<gene>
    <name evidence="3" type="ORF">CLAFUR5_02329</name>
</gene>
<name>A0A9Q8P5A8_PASFU</name>
<dbReference type="RefSeq" id="XP_047758062.1">
    <property type="nucleotide sequence ID" value="XM_047901477.1"/>
</dbReference>